<dbReference type="RefSeq" id="WP_071064246.1">
    <property type="nucleotide sequence ID" value="NZ_MAXA01000216.1"/>
</dbReference>
<evidence type="ECO:0000313" key="3">
    <source>
        <dbReference type="EMBL" id="OHV27879.1"/>
    </source>
</evidence>
<sequence length="338" mass="36505">MTRTTEQPDGLVGALLRSPASKRLADQAGNLAKAGGTRLAGRVGERLTSSTDKLNGLSDSGGQISSLAKGAGRLAEGQSPLKAAAGTIMSNIKDKVKGAFGAAKGKAGGKSGPPKAMNIEESVDIGVPVSVAYDQWTQYPEFAKFMKGVEAVETKSETDQNWRIKVFKSRRSWQAKVTEQVPDRRIVWTSEGAKGSVKGAVTFHPLADDLTRVLLAMEYYPSGFMEKTGNLWRAGGRRARLDLKHFRRFVMFSGEATGSWRGEIRDGKVVRSPDEEQSEPRETRRSEPRDTREEARSSETTQAAQDSDDQGAATSEESEVRAGSKSDQPAGADEPVRA</sequence>
<dbReference type="OrthoDB" id="3695445at2"/>
<dbReference type="Proteomes" id="UP000179769">
    <property type="component" value="Unassembled WGS sequence"/>
</dbReference>
<dbReference type="InterPro" id="IPR023393">
    <property type="entry name" value="START-like_dom_sf"/>
</dbReference>
<evidence type="ECO:0000256" key="1">
    <source>
        <dbReference type="SAM" id="MobiDB-lite"/>
    </source>
</evidence>
<gene>
    <name evidence="3" type="ORF">BBK14_19030</name>
</gene>
<feature type="compositionally biased region" description="Low complexity" evidence="1">
    <location>
        <begin position="300"/>
        <end position="315"/>
    </location>
</feature>
<evidence type="ECO:0000259" key="2">
    <source>
        <dbReference type="Pfam" id="PF03364"/>
    </source>
</evidence>
<dbReference type="SUPFAM" id="SSF55961">
    <property type="entry name" value="Bet v1-like"/>
    <property type="match status" value="1"/>
</dbReference>
<feature type="region of interest" description="Disordered" evidence="1">
    <location>
        <begin position="264"/>
        <end position="338"/>
    </location>
</feature>
<dbReference type="EMBL" id="MAXA01000216">
    <property type="protein sequence ID" value="OHV27879.1"/>
    <property type="molecule type" value="Genomic_DNA"/>
</dbReference>
<dbReference type="AlphaFoldDB" id="A0A1S1Q2R7"/>
<dbReference type="InterPro" id="IPR047137">
    <property type="entry name" value="ORF3"/>
</dbReference>
<keyword evidence="4" id="KW-1185">Reference proteome</keyword>
<evidence type="ECO:0000313" key="4">
    <source>
        <dbReference type="Proteomes" id="UP000179769"/>
    </source>
</evidence>
<dbReference type="PANTHER" id="PTHR33824:SF7">
    <property type="entry name" value="POLYKETIDE CYCLASE_DEHYDRASE AND LIPID TRANSPORT SUPERFAMILY PROTEIN"/>
    <property type="match status" value="1"/>
</dbReference>
<protein>
    <submittedName>
        <fullName evidence="3">Cyclase</fullName>
    </submittedName>
</protein>
<dbReference type="Gene3D" id="3.30.530.20">
    <property type="match status" value="1"/>
</dbReference>
<reference evidence="4" key="1">
    <citation type="submission" date="2016-07" db="EMBL/GenBank/DDBJ databases">
        <title>Frankia sp. NRRL B-16219 Genome sequencing.</title>
        <authorList>
            <person name="Ghodhbane-Gtari F."/>
            <person name="Swanson E."/>
            <person name="Gueddou A."/>
            <person name="Louati M."/>
            <person name="Nouioui I."/>
            <person name="Hezbri K."/>
            <person name="Abebe-Akele F."/>
            <person name="Simpson S."/>
            <person name="Morris K."/>
            <person name="Thomas K."/>
            <person name="Gtari M."/>
            <person name="Tisa L.S."/>
        </authorList>
    </citation>
    <scope>NUCLEOTIDE SEQUENCE [LARGE SCALE GENOMIC DNA]</scope>
    <source>
        <strain evidence="4">NRRL B-16219</strain>
    </source>
</reference>
<feature type="domain" description="Coenzyme Q-binding protein COQ10 START" evidence="2">
    <location>
        <begin position="125"/>
        <end position="245"/>
    </location>
</feature>
<feature type="compositionally biased region" description="Basic and acidic residues" evidence="1">
    <location>
        <begin position="264"/>
        <end position="297"/>
    </location>
</feature>
<dbReference type="CDD" id="cd07817">
    <property type="entry name" value="SRPBCC_8"/>
    <property type="match status" value="1"/>
</dbReference>
<dbReference type="InterPro" id="IPR005031">
    <property type="entry name" value="COQ10_START"/>
</dbReference>
<name>A0A1S1Q2R7_9ACTN</name>
<organism evidence="3 4">
    <name type="scientific">Parafrankia soli</name>
    <dbReference type="NCBI Taxonomy" id="2599596"/>
    <lineage>
        <taxon>Bacteria</taxon>
        <taxon>Bacillati</taxon>
        <taxon>Actinomycetota</taxon>
        <taxon>Actinomycetes</taxon>
        <taxon>Frankiales</taxon>
        <taxon>Frankiaceae</taxon>
        <taxon>Parafrankia</taxon>
    </lineage>
</organism>
<comment type="caution">
    <text evidence="3">The sequence shown here is derived from an EMBL/GenBank/DDBJ whole genome shotgun (WGS) entry which is preliminary data.</text>
</comment>
<proteinExistence type="predicted"/>
<dbReference type="Pfam" id="PF03364">
    <property type="entry name" value="Polyketide_cyc"/>
    <property type="match status" value="1"/>
</dbReference>
<dbReference type="PANTHER" id="PTHR33824">
    <property type="entry name" value="POLYKETIDE CYCLASE/DEHYDRASE AND LIPID TRANSPORT SUPERFAMILY PROTEIN"/>
    <property type="match status" value="1"/>
</dbReference>
<accession>A0A1S1Q2R7</accession>